<accession>A0A8S1BEM1</accession>
<evidence type="ECO:0000313" key="4">
    <source>
        <dbReference type="Proteomes" id="UP000494106"/>
    </source>
</evidence>
<sequence length="178" mass="20651">MWRERDGVSERWQLIYKAPMDTALKFATTYLSFTTGIIGIGGIYYGAFVYDVADINKPIVIGDDVVIANSTIECLTYLGAFIALHFAVKLVLAKYVVRLYKDGDEYIAIFRGHLWNSIRKHKFNLKDFHKINPSVVVPWTESRYSLGSKKGILMENYFKTPEYYHYLINKKELQEETE</sequence>
<dbReference type="Proteomes" id="UP000494256">
    <property type="component" value="Unassembled WGS sequence"/>
</dbReference>
<evidence type="ECO:0000313" key="2">
    <source>
        <dbReference type="EMBL" id="CAB3255427.1"/>
    </source>
</evidence>
<keyword evidence="1" id="KW-0812">Transmembrane</keyword>
<keyword evidence="1" id="KW-1133">Transmembrane helix</keyword>
<evidence type="ECO:0000256" key="1">
    <source>
        <dbReference type="SAM" id="Phobius"/>
    </source>
</evidence>
<keyword evidence="4" id="KW-1185">Reference proteome</keyword>
<dbReference type="OrthoDB" id="7407406at2759"/>
<proteinExistence type="predicted"/>
<protein>
    <submittedName>
        <fullName evidence="2">Uncharacterized protein</fullName>
    </submittedName>
</protein>
<name>A0A8S1BEM1_ARCPL</name>
<reference evidence="4 5" key="1">
    <citation type="submission" date="2020-04" db="EMBL/GenBank/DDBJ databases">
        <authorList>
            <person name="Wallbank WR R."/>
            <person name="Pardo Diaz C."/>
            <person name="Kozak K."/>
            <person name="Martin S."/>
            <person name="Jiggins C."/>
            <person name="Moest M."/>
            <person name="Warren A I."/>
            <person name="Byers J.R.P. K."/>
            <person name="Montejo-Kovacevich G."/>
            <person name="Yen C E."/>
        </authorList>
    </citation>
    <scope>NUCLEOTIDE SEQUENCE [LARGE SCALE GENOMIC DNA]</scope>
</reference>
<feature type="transmembrane region" description="Helical" evidence="1">
    <location>
        <begin position="30"/>
        <end position="50"/>
    </location>
</feature>
<comment type="caution">
    <text evidence="2">The sequence shown here is derived from an EMBL/GenBank/DDBJ whole genome shotgun (WGS) entry which is preliminary data.</text>
</comment>
<dbReference type="EMBL" id="CADEBD010000530">
    <property type="protein sequence ID" value="CAB3257187.1"/>
    <property type="molecule type" value="Genomic_DNA"/>
</dbReference>
<evidence type="ECO:0000313" key="3">
    <source>
        <dbReference type="EMBL" id="CAB3257187.1"/>
    </source>
</evidence>
<dbReference type="AlphaFoldDB" id="A0A8S1BEM1"/>
<dbReference type="Proteomes" id="UP000494106">
    <property type="component" value="Unassembled WGS sequence"/>
</dbReference>
<evidence type="ECO:0000313" key="5">
    <source>
        <dbReference type="Proteomes" id="UP000494256"/>
    </source>
</evidence>
<gene>
    <name evidence="2" type="ORF">APLA_LOCUS14918</name>
    <name evidence="3" type="ORF">APLA_LOCUS15836</name>
</gene>
<keyword evidence="1" id="KW-0472">Membrane</keyword>
<organism evidence="2 4">
    <name type="scientific">Arctia plantaginis</name>
    <name type="common">Wood tiger moth</name>
    <name type="synonym">Phalaena plantaginis</name>
    <dbReference type="NCBI Taxonomy" id="874455"/>
    <lineage>
        <taxon>Eukaryota</taxon>
        <taxon>Metazoa</taxon>
        <taxon>Ecdysozoa</taxon>
        <taxon>Arthropoda</taxon>
        <taxon>Hexapoda</taxon>
        <taxon>Insecta</taxon>
        <taxon>Pterygota</taxon>
        <taxon>Neoptera</taxon>
        <taxon>Endopterygota</taxon>
        <taxon>Lepidoptera</taxon>
        <taxon>Glossata</taxon>
        <taxon>Ditrysia</taxon>
        <taxon>Noctuoidea</taxon>
        <taxon>Erebidae</taxon>
        <taxon>Arctiinae</taxon>
        <taxon>Arctia</taxon>
    </lineage>
</organism>
<dbReference type="EMBL" id="CADEBC010000575">
    <property type="protein sequence ID" value="CAB3255427.1"/>
    <property type="molecule type" value="Genomic_DNA"/>
</dbReference>
<feature type="transmembrane region" description="Helical" evidence="1">
    <location>
        <begin position="70"/>
        <end position="92"/>
    </location>
</feature>